<feature type="region of interest" description="Disordered" evidence="1">
    <location>
        <begin position="263"/>
        <end position="289"/>
    </location>
</feature>
<organism evidence="2 3">
    <name type="scientific">Ampelomyces quisqualis</name>
    <name type="common">Powdery mildew agent</name>
    <dbReference type="NCBI Taxonomy" id="50730"/>
    <lineage>
        <taxon>Eukaryota</taxon>
        <taxon>Fungi</taxon>
        <taxon>Dikarya</taxon>
        <taxon>Ascomycota</taxon>
        <taxon>Pezizomycotina</taxon>
        <taxon>Dothideomycetes</taxon>
        <taxon>Pleosporomycetidae</taxon>
        <taxon>Pleosporales</taxon>
        <taxon>Pleosporineae</taxon>
        <taxon>Phaeosphaeriaceae</taxon>
        <taxon>Ampelomyces</taxon>
    </lineage>
</organism>
<dbReference type="OrthoDB" id="3770985at2759"/>
<accession>A0A6A5QTP3</accession>
<proteinExistence type="predicted"/>
<evidence type="ECO:0000256" key="1">
    <source>
        <dbReference type="SAM" id="MobiDB-lite"/>
    </source>
</evidence>
<keyword evidence="3" id="KW-1185">Reference proteome</keyword>
<feature type="region of interest" description="Disordered" evidence="1">
    <location>
        <begin position="312"/>
        <end position="396"/>
    </location>
</feature>
<feature type="compositionally biased region" description="Basic and acidic residues" evidence="1">
    <location>
        <begin position="269"/>
        <end position="278"/>
    </location>
</feature>
<dbReference type="Proteomes" id="UP000800096">
    <property type="component" value="Unassembled WGS sequence"/>
</dbReference>
<sequence length="396" mass="43896">MLEFIDQKVGSEHTGQPQCTDDSQRTELQLFGSEQNMSTLQDLSNLLYTRGRLQELGCTFTIHGELSTFGNPTRLQEFEQLLRLGPIYDEQWMMFFNKAQAAVSVEEAMMWSDMRTLKRVLTNEGVVFGADHQRMNHGAGSAKLFRLCAAYDDLHKLWSAAIPARTLTPIPEREQDDSIDDSGCYMDEEVDGLVEGVDDLPVEARSVGELNDSTVSLPRNIGWRFSDDITPLENARNRTSMSDDGLAGLEADVAAAVAVRRPSMSVGEIKSKREESKGSSRSSFKTRLRHGPYPLQVSCGCTHKVSAERLTEAQNVATTGVEPGPETKTESRGNHIGSHGSKDTMSFAKNSATSLRKSAEAKGEGKKSRKGWWRGMFGRTSDQTANKKHTHVGGWW</sequence>
<name>A0A6A5QTP3_AMPQU</name>
<gene>
    <name evidence="2" type="ORF">BDU57DRAFT_555858</name>
</gene>
<feature type="compositionally biased region" description="Polar residues" evidence="1">
    <location>
        <begin position="343"/>
        <end position="356"/>
    </location>
</feature>
<evidence type="ECO:0000313" key="2">
    <source>
        <dbReference type="EMBL" id="KAF1918228.1"/>
    </source>
</evidence>
<protein>
    <submittedName>
        <fullName evidence="2">Uncharacterized protein</fullName>
    </submittedName>
</protein>
<dbReference type="EMBL" id="ML979134">
    <property type="protein sequence ID" value="KAF1918228.1"/>
    <property type="molecule type" value="Genomic_DNA"/>
</dbReference>
<feature type="compositionally biased region" description="Basic and acidic residues" evidence="1">
    <location>
        <begin position="357"/>
        <end position="366"/>
    </location>
</feature>
<feature type="compositionally biased region" description="Basic residues" evidence="1">
    <location>
        <begin position="386"/>
        <end position="396"/>
    </location>
</feature>
<reference evidence="2" key="1">
    <citation type="journal article" date="2020" name="Stud. Mycol.">
        <title>101 Dothideomycetes genomes: a test case for predicting lifestyles and emergence of pathogens.</title>
        <authorList>
            <person name="Haridas S."/>
            <person name="Albert R."/>
            <person name="Binder M."/>
            <person name="Bloem J."/>
            <person name="Labutti K."/>
            <person name="Salamov A."/>
            <person name="Andreopoulos B."/>
            <person name="Baker S."/>
            <person name="Barry K."/>
            <person name="Bills G."/>
            <person name="Bluhm B."/>
            <person name="Cannon C."/>
            <person name="Castanera R."/>
            <person name="Culley D."/>
            <person name="Daum C."/>
            <person name="Ezra D."/>
            <person name="Gonzalez J."/>
            <person name="Henrissat B."/>
            <person name="Kuo A."/>
            <person name="Liang C."/>
            <person name="Lipzen A."/>
            <person name="Lutzoni F."/>
            <person name="Magnuson J."/>
            <person name="Mondo S."/>
            <person name="Nolan M."/>
            <person name="Ohm R."/>
            <person name="Pangilinan J."/>
            <person name="Park H.-J."/>
            <person name="Ramirez L."/>
            <person name="Alfaro M."/>
            <person name="Sun H."/>
            <person name="Tritt A."/>
            <person name="Yoshinaga Y."/>
            <person name="Zwiers L.-H."/>
            <person name="Turgeon B."/>
            <person name="Goodwin S."/>
            <person name="Spatafora J."/>
            <person name="Crous P."/>
            <person name="Grigoriev I."/>
        </authorList>
    </citation>
    <scope>NUCLEOTIDE SEQUENCE</scope>
    <source>
        <strain evidence="2">HMLAC05119</strain>
    </source>
</reference>
<dbReference type="AlphaFoldDB" id="A0A6A5QTP3"/>
<evidence type="ECO:0000313" key="3">
    <source>
        <dbReference type="Proteomes" id="UP000800096"/>
    </source>
</evidence>